<evidence type="ECO:0000256" key="1">
    <source>
        <dbReference type="SAM" id="SignalP"/>
    </source>
</evidence>
<evidence type="ECO:0000313" key="2">
    <source>
        <dbReference type="EMBL" id="MBB5698307.1"/>
    </source>
</evidence>
<feature type="chain" id="PRO_5031098788" description="Efflux transporter periplasmic adaptor subunit" evidence="1">
    <location>
        <begin position="19"/>
        <end position="45"/>
    </location>
</feature>
<dbReference type="AlphaFoldDB" id="A0A7W9EHM4"/>
<sequence length="45" mass="4548">MRRVMVLLIAGTVMSGLAAAYASSGKVRQKGSAPVQQASVTVAEG</sequence>
<protein>
    <recommendedName>
        <fullName evidence="4">Efflux transporter periplasmic adaptor subunit</fullName>
    </recommendedName>
</protein>
<accession>A0A7W9EHM4</accession>
<evidence type="ECO:0008006" key="4">
    <source>
        <dbReference type="Google" id="ProtNLM"/>
    </source>
</evidence>
<evidence type="ECO:0000313" key="3">
    <source>
        <dbReference type="Proteomes" id="UP000557739"/>
    </source>
</evidence>
<reference evidence="2 3" key="1">
    <citation type="submission" date="2020-08" db="EMBL/GenBank/DDBJ databases">
        <title>Genomic Encyclopedia of Type Strains, Phase IV (KMG-IV): sequencing the most valuable type-strain genomes for metagenomic binning, comparative biology and taxonomic classification.</title>
        <authorList>
            <person name="Goeker M."/>
        </authorList>
    </citation>
    <scope>NUCLEOTIDE SEQUENCE [LARGE SCALE GENOMIC DNA]</scope>
    <source>
        <strain evidence="2 3">DSM 27244</strain>
    </source>
</reference>
<dbReference type="Proteomes" id="UP000557739">
    <property type="component" value="Unassembled WGS sequence"/>
</dbReference>
<dbReference type="RefSeq" id="WP_184026814.1">
    <property type="nucleotide sequence ID" value="NZ_JACIJJ010000002.1"/>
</dbReference>
<gene>
    <name evidence="2" type="ORF">FHR19_001652</name>
</gene>
<name>A0A7W9EHM4_9SPHN</name>
<organism evidence="2 3">
    <name type="scientific">Sphingomonas yantingensis</name>
    <dbReference type="NCBI Taxonomy" id="1241761"/>
    <lineage>
        <taxon>Bacteria</taxon>
        <taxon>Pseudomonadati</taxon>
        <taxon>Pseudomonadota</taxon>
        <taxon>Alphaproteobacteria</taxon>
        <taxon>Sphingomonadales</taxon>
        <taxon>Sphingomonadaceae</taxon>
        <taxon>Sphingomonas</taxon>
    </lineage>
</organism>
<comment type="caution">
    <text evidence="2">The sequence shown here is derived from an EMBL/GenBank/DDBJ whole genome shotgun (WGS) entry which is preliminary data.</text>
</comment>
<keyword evidence="1" id="KW-0732">Signal</keyword>
<proteinExistence type="predicted"/>
<dbReference type="EMBL" id="JACIJJ010000002">
    <property type="protein sequence ID" value="MBB5698307.1"/>
    <property type="molecule type" value="Genomic_DNA"/>
</dbReference>
<keyword evidence="3" id="KW-1185">Reference proteome</keyword>
<feature type="signal peptide" evidence="1">
    <location>
        <begin position="1"/>
        <end position="18"/>
    </location>
</feature>